<accession>A0ABD2BAD8</accession>
<feature type="region of interest" description="Disordered" evidence="1">
    <location>
        <begin position="64"/>
        <end position="91"/>
    </location>
</feature>
<feature type="region of interest" description="Disordered" evidence="1">
    <location>
        <begin position="1"/>
        <end position="21"/>
    </location>
</feature>
<feature type="compositionally biased region" description="Low complexity" evidence="1">
    <location>
        <begin position="67"/>
        <end position="89"/>
    </location>
</feature>
<organism evidence="2 3">
    <name type="scientific">Vespula squamosa</name>
    <name type="common">Southern yellow jacket</name>
    <name type="synonym">Wasp</name>
    <dbReference type="NCBI Taxonomy" id="30214"/>
    <lineage>
        <taxon>Eukaryota</taxon>
        <taxon>Metazoa</taxon>
        <taxon>Ecdysozoa</taxon>
        <taxon>Arthropoda</taxon>
        <taxon>Hexapoda</taxon>
        <taxon>Insecta</taxon>
        <taxon>Pterygota</taxon>
        <taxon>Neoptera</taxon>
        <taxon>Endopterygota</taxon>
        <taxon>Hymenoptera</taxon>
        <taxon>Apocrita</taxon>
        <taxon>Aculeata</taxon>
        <taxon>Vespoidea</taxon>
        <taxon>Vespidae</taxon>
        <taxon>Vespinae</taxon>
        <taxon>Vespula</taxon>
    </lineage>
</organism>
<evidence type="ECO:0000256" key="1">
    <source>
        <dbReference type="SAM" id="MobiDB-lite"/>
    </source>
</evidence>
<evidence type="ECO:0000313" key="3">
    <source>
        <dbReference type="Proteomes" id="UP001607302"/>
    </source>
</evidence>
<name>A0ABD2BAD8_VESSQ</name>
<dbReference type="Proteomes" id="UP001607302">
    <property type="component" value="Unassembled WGS sequence"/>
</dbReference>
<reference evidence="2 3" key="1">
    <citation type="journal article" date="2024" name="Ann. Entomol. Soc. Am.">
        <title>Genomic analyses of the southern and eastern yellowjacket wasps (Hymenoptera: Vespidae) reveal evolutionary signatures of social life.</title>
        <authorList>
            <person name="Catto M.A."/>
            <person name="Caine P.B."/>
            <person name="Orr S.E."/>
            <person name="Hunt B.G."/>
            <person name="Goodisman M.A.D."/>
        </authorList>
    </citation>
    <scope>NUCLEOTIDE SEQUENCE [LARGE SCALE GENOMIC DNA]</scope>
    <source>
        <strain evidence="2">233</strain>
        <tissue evidence="2">Head and thorax</tissue>
    </source>
</reference>
<dbReference type="EMBL" id="JAUDFV010000130">
    <property type="protein sequence ID" value="KAL2729655.1"/>
    <property type="molecule type" value="Genomic_DNA"/>
</dbReference>
<sequence>MQEQTTRPGTSKQRQCSRLGHPGVELDSGSINCCVPRLAFSRIAVPRIVLSVYTLSRINLVHDGDGSSSSSSSNSSHSRSSSSSNSNSSNGGGVVGGAGIIHAYVLIVLVTPAQDSSRKRSCASTKSGTYQSGMRHCPETRSCLECKESDHEVLTLCFKHPDVWKFVDLKRSVI</sequence>
<keyword evidence="3" id="KW-1185">Reference proteome</keyword>
<comment type="caution">
    <text evidence="2">The sequence shown here is derived from an EMBL/GenBank/DDBJ whole genome shotgun (WGS) entry which is preliminary data.</text>
</comment>
<feature type="compositionally biased region" description="Polar residues" evidence="1">
    <location>
        <begin position="1"/>
        <end position="16"/>
    </location>
</feature>
<evidence type="ECO:0000313" key="2">
    <source>
        <dbReference type="EMBL" id="KAL2729655.1"/>
    </source>
</evidence>
<protein>
    <submittedName>
        <fullName evidence="2">Uncharacterized protein</fullName>
    </submittedName>
</protein>
<proteinExistence type="predicted"/>
<gene>
    <name evidence="2" type="ORF">V1478_005945</name>
</gene>
<dbReference type="AlphaFoldDB" id="A0ABD2BAD8"/>